<dbReference type="InterPro" id="IPR050065">
    <property type="entry name" value="GlmU-like"/>
</dbReference>
<feature type="domain" description="Nucleotidyl transferase" evidence="3">
    <location>
        <begin position="39"/>
        <end position="232"/>
    </location>
</feature>
<dbReference type="InterPro" id="IPR029044">
    <property type="entry name" value="Nucleotide-diphossugar_trans"/>
</dbReference>
<dbReference type="InterPro" id="IPR005835">
    <property type="entry name" value="NTP_transferase_dom"/>
</dbReference>
<name>A0A5C8UZL6_9FLAO</name>
<evidence type="ECO:0000259" key="3">
    <source>
        <dbReference type="Pfam" id="PF00483"/>
    </source>
</evidence>
<dbReference type="EMBL" id="VRUR01000002">
    <property type="protein sequence ID" value="TXN34953.1"/>
    <property type="molecule type" value="Genomic_DNA"/>
</dbReference>
<comment type="caution">
    <text evidence="4">The sequence shown here is derived from an EMBL/GenBank/DDBJ whole genome shotgun (WGS) entry which is preliminary data.</text>
</comment>
<evidence type="ECO:0000256" key="1">
    <source>
        <dbReference type="ARBA" id="ARBA00022679"/>
    </source>
</evidence>
<dbReference type="Gene3D" id="3.90.550.10">
    <property type="entry name" value="Spore Coat Polysaccharide Biosynthesis Protein SpsA, Chain A"/>
    <property type="match status" value="1"/>
</dbReference>
<evidence type="ECO:0000313" key="5">
    <source>
        <dbReference type="Proteomes" id="UP000321456"/>
    </source>
</evidence>
<reference evidence="4 5" key="1">
    <citation type="submission" date="2019-08" db="EMBL/GenBank/DDBJ databases">
        <title>Professor.</title>
        <authorList>
            <person name="Park J.S."/>
        </authorList>
    </citation>
    <scope>NUCLEOTIDE SEQUENCE [LARGE SCALE GENOMIC DNA]</scope>
    <source>
        <strain evidence="4 5">176CP5-101</strain>
    </source>
</reference>
<dbReference type="Pfam" id="PF00483">
    <property type="entry name" value="NTP_transferase"/>
    <property type="match status" value="1"/>
</dbReference>
<evidence type="ECO:0000313" key="4">
    <source>
        <dbReference type="EMBL" id="TXN34953.1"/>
    </source>
</evidence>
<keyword evidence="1 4" id="KW-0808">Transferase</keyword>
<dbReference type="RefSeq" id="WP_147743687.1">
    <property type="nucleotide sequence ID" value="NZ_VRUR01000002.1"/>
</dbReference>
<proteinExistence type="predicted"/>
<dbReference type="PANTHER" id="PTHR43584:SF8">
    <property type="entry name" value="N-ACETYLMURAMATE ALPHA-1-PHOSPHATE URIDYLYLTRANSFERASE"/>
    <property type="match status" value="1"/>
</dbReference>
<evidence type="ECO:0000256" key="2">
    <source>
        <dbReference type="ARBA" id="ARBA00022695"/>
    </source>
</evidence>
<dbReference type="AlphaFoldDB" id="A0A5C8UZL6"/>
<accession>A0A5C8UZL6</accession>
<gene>
    <name evidence="4" type="ORF">FVB32_10160</name>
</gene>
<dbReference type="PANTHER" id="PTHR43584">
    <property type="entry name" value="NUCLEOTIDYL TRANSFERASE"/>
    <property type="match status" value="1"/>
</dbReference>
<dbReference type="Proteomes" id="UP000321456">
    <property type="component" value="Unassembled WGS sequence"/>
</dbReference>
<dbReference type="GO" id="GO:0016779">
    <property type="term" value="F:nucleotidyltransferase activity"/>
    <property type="evidence" value="ECO:0007669"/>
    <property type="project" value="UniProtKB-KW"/>
</dbReference>
<sequence length="293" mass="33348">MKSHTTLIILAGGASSRMKKTDDSNQGNLTQEEIAQANERSKGLISVGKDKRPFMDYLLNNAQKAGYKYIYIVVGANATLFKEYYGGKDGENKFHGLWISFATQHIPKDRVKPLGTSDAVFQAVEQYPELKMATYSVCNSDNLYSVEALKALRETDSPNAFISYDRDSLEFTKERISRFALAKLDHKGYLQQIVEKPDLNLIDSYKDKEGKLRVSMNIFKFDGIMFYEYLKNCPLNEVRNEKELPTALLNMIQDYPGTAIGIPFSEHVPDLTAKSDIIAVKQYLEKKHEKLDW</sequence>
<organism evidence="4 5">
    <name type="scientific">Flagellimonas hymeniacidonis</name>
    <dbReference type="NCBI Taxonomy" id="2603628"/>
    <lineage>
        <taxon>Bacteria</taxon>
        <taxon>Pseudomonadati</taxon>
        <taxon>Bacteroidota</taxon>
        <taxon>Flavobacteriia</taxon>
        <taxon>Flavobacteriales</taxon>
        <taxon>Flavobacteriaceae</taxon>
        <taxon>Flagellimonas</taxon>
    </lineage>
</organism>
<keyword evidence="2" id="KW-0548">Nucleotidyltransferase</keyword>
<protein>
    <submittedName>
        <fullName evidence="4">Nucleotidyltransferase</fullName>
    </submittedName>
</protein>
<dbReference type="SUPFAM" id="SSF53448">
    <property type="entry name" value="Nucleotide-diphospho-sugar transferases"/>
    <property type="match status" value="1"/>
</dbReference>
<keyword evidence="5" id="KW-1185">Reference proteome</keyword>